<accession>A0A4R4ZY38</accession>
<dbReference type="InterPro" id="IPR029045">
    <property type="entry name" value="ClpP/crotonase-like_dom_sf"/>
</dbReference>
<dbReference type="OrthoDB" id="4608673at2"/>
<reference evidence="3 4" key="1">
    <citation type="submission" date="2019-03" db="EMBL/GenBank/DDBJ databases">
        <title>Draft genome sequences of novel Actinobacteria.</title>
        <authorList>
            <person name="Sahin N."/>
            <person name="Ay H."/>
            <person name="Saygin H."/>
        </authorList>
    </citation>
    <scope>NUCLEOTIDE SEQUENCE [LARGE SCALE GENOMIC DNA]</scope>
    <source>
        <strain evidence="3 4">JCM 13523</strain>
    </source>
</reference>
<gene>
    <name evidence="3" type="ORF">E1263_01215</name>
</gene>
<dbReference type="RefSeq" id="WP_132164365.1">
    <property type="nucleotide sequence ID" value="NZ_SMKX01000002.1"/>
</dbReference>
<dbReference type="PANTHER" id="PTHR43802:SF1">
    <property type="entry name" value="IP11341P-RELATED"/>
    <property type="match status" value="1"/>
</dbReference>
<organism evidence="3 4">
    <name type="scientific">Kribbella antibiotica</name>
    <dbReference type="NCBI Taxonomy" id="190195"/>
    <lineage>
        <taxon>Bacteria</taxon>
        <taxon>Bacillati</taxon>
        <taxon>Actinomycetota</taxon>
        <taxon>Actinomycetes</taxon>
        <taxon>Propionibacteriales</taxon>
        <taxon>Kribbellaceae</taxon>
        <taxon>Kribbella</taxon>
    </lineage>
</organism>
<dbReference type="Pfam" id="PF00378">
    <property type="entry name" value="ECH_1"/>
    <property type="match status" value="1"/>
</dbReference>
<evidence type="ECO:0000313" key="3">
    <source>
        <dbReference type="EMBL" id="TDD63274.1"/>
    </source>
</evidence>
<dbReference type="Proteomes" id="UP000295124">
    <property type="component" value="Unassembled WGS sequence"/>
</dbReference>
<evidence type="ECO:0000256" key="2">
    <source>
        <dbReference type="RuleBase" id="RU003707"/>
    </source>
</evidence>
<protein>
    <submittedName>
        <fullName evidence="3">Enoyl-CoA hydratase/isomerase family protein</fullName>
    </submittedName>
</protein>
<dbReference type="EMBL" id="SMKX01000002">
    <property type="protein sequence ID" value="TDD63274.1"/>
    <property type="molecule type" value="Genomic_DNA"/>
</dbReference>
<keyword evidence="4" id="KW-1185">Reference proteome</keyword>
<dbReference type="CDD" id="cd06558">
    <property type="entry name" value="crotonase-like"/>
    <property type="match status" value="1"/>
</dbReference>
<dbReference type="InterPro" id="IPR001753">
    <property type="entry name" value="Enoyl-CoA_hydra/iso"/>
</dbReference>
<sequence>MPADPSLNGTVVCEAVDGIATVTLDHPGKCNALTMSMWRDLDRVLRDLSDDPRILTIVIRGEGADFSAGADIDDLPDDPDEFHRVHLATEQTIARLPKPVIAAVRGSCVGGGCEIAVAADFRFADATARFGVTASRLGIVYPYAPTHRLIGLVGLGNTRRLLYAGELLDATWAERVGLITELTTEDVDKRALDFARLLTTRSQTTIAAAKQITAGTHSDLAWPDSDYTEGVNAFRARRKPVFPSAHQFLPGG</sequence>
<dbReference type="SUPFAM" id="SSF52096">
    <property type="entry name" value="ClpP/crotonase"/>
    <property type="match status" value="1"/>
</dbReference>
<proteinExistence type="inferred from homology"/>
<dbReference type="Gene3D" id="3.90.226.10">
    <property type="entry name" value="2-enoyl-CoA Hydratase, Chain A, domain 1"/>
    <property type="match status" value="1"/>
</dbReference>
<keyword evidence="3" id="KW-0413">Isomerase</keyword>
<evidence type="ECO:0000313" key="4">
    <source>
        <dbReference type="Proteomes" id="UP000295124"/>
    </source>
</evidence>
<dbReference type="GO" id="GO:0016853">
    <property type="term" value="F:isomerase activity"/>
    <property type="evidence" value="ECO:0007669"/>
    <property type="project" value="UniProtKB-KW"/>
</dbReference>
<name>A0A4R4ZY38_9ACTN</name>
<dbReference type="InterPro" id="IPR018376">
    <property type="entry name" value="Enoyl-CoA_hyd/isom_CS"/>
</dbReference>
<dbReference type="PROSITE" id="PS00166">
    <property type="entry name" value="ENOYL_COA_HYDRATASE"/>
    <property type="match status" value="1"/>
</dbReference>
<comment type="caution">
    <text evidence="3">The sequence shown here is derived from an EMBL/GenBank/DDBJ whole genome shotgun (WGS) entry which is preliminary data.</text>
</comment>
<dbReference type="PANTHER" id="PTHR43802">
    <property type="entry name" value="ENOYL-COA HYDRATASE"/>
    <property type="match status" value="1"/>
</dbReference>
<evidence type="ECO:0000256" key="1">
    <source>
        <dbReference type="ARBA" id="ARBA00005254"/>
    </source>
</evidence>
<dbReference type="AlphaFoldDB" id="A0A4R4ZY38"/>
<comment type="similarity">
    <text evidence="1 2">Belongs to the enoyl-CoA hydratase/isomerase family.</text>
</comment>